<evidence type="ECO:0000256" key="1">
    <source>
        <dbReference type="ARBA" id="ARBA00004141"/>
    </source>
</evidence>
<keyword evidence="3 6" id="KW-0812">Transmembrane</keyword>
<dbReference type="SUPFAM" id="SSF144083">
    <property type="entry name" value="Magnesium transport protein CorA, transmembrane region"/>
    <property type="match status" value="1"/>
</dbReference>
<accession>A0A7G7VJ25</accession>
<dbReference type="SUPFAM" id="SSF143865">
    <property type="entry name" value="CorA soluble domain-like"/>
    <property type="match status" value="1"/>
</dbReference>
<dbReference type="AlphaFoldDB" id="A0A7G7VJ25"/>
<dbReference type="Pfam" id="PF01544">
    <property type="entry name" value="CorA"/>
    <property type="match status" value="1"/>
</dbReference>
<dbReference type="PANTHER" id="PTHR47891:SF2">
    <property type="entry name" value="MAGNESIUM AND COBALT TRANSPORTER"/>
    <property type="match status" value="1"/>
</dbReference>
<dbReference type="RefSeq" id="WP_037345732.1">
    <property type="nucleotide sequence ID" value="NZ_CP060204.1"/>
</dbReference>
<gene>
    <name evidence="7" type="ORF">H1B31_09705</name>
</gene>
<evidence type="ECO:0000256" key="4">
    <source>
        <dbReference type="ARBA" id="ARBA00022989"/>
    </source>
</evidence>
<dbReference type="GO" id="GO:0046873">
    <property type="term" value="F:metal ion transmembrane transporter activity"/>
    <property type="evidence" value="ECO:0007669"/>
    <property type="project" value="InterPro"/>
</dbReference>
<evidence type="ECO:0000256" key="3">
    <source>
        <dbReference type="ARBA" id="ARBA00022692"/>
    </source>
</evidence>
<evidence type="ECO:0000256" key="5">
    <source>
        <dbReference type="ARBA" id="ARBA00023136"/>
    </source>
</evidence>
<dbReference type="EMBL" id="CP060204">
    <property type="protein sequence ID" value="QNH54118.1"/>
    <property type="molecule type" value="Genomic_DNA"/>
</dbReference>
<name>A0A7G7VJ25_9FIRM</name>
<sequence length="317" mass="36703">MLQIYKSMESGPLQELSLKTLTKGAWINIVNPTPYELKVVSTLTEVDPDFLRSALDDEERSHTDVEDDSVMILTNVPVYRGEDSYDTLPLAIILTDEHIITVCLEETPVMAEFNERTAKLFRTYKRTRFLFQILYKSDVFYLRYLRQISKLSEEIEDRLRHDMKNSEILRLLQLQKGLTYFNAALRSNGAVLDRLMRLRTNTSVHHIFKMYEEDEDLLEDVIIENKQAREMVEMYSKILARLADTFSSIVSNNLNLVMKFLTAITIILAIPTVISSFFGMNVPVPYEGDPLGFVRVVIIAVCVSSAVVYMLWRRDMF</sequence>
<dbReference type="InterPro" id="IPR045861">
    <property type="entry name" value="CorA_cytoplasmic_dom"/>
</dbReference>
<evidence type="ECO:0000256" key="6">
    <source>
        <dbReference type="SAM" id="Phobius"/>
    </source>
</evidence>
<comment type="subcellular location">
    <subcellularLocation>
        <location evidence="1">Membrane</location>
        <topology evidence="1">Multi-pass membrane protein</topology>
    </subcellularLocation>
</comment>
<dbReference type="Gene3D" id="1.20.58.340">
    <property type="entry name" value="Magnesium transport protein CorA, transmembrane region"/>
    <property type="match status" value="2"/>
</dbReference>
<keyword evidence="8" id="KW-1185">Reference proteome</keyword>
<comment type="similarity">
    <text evidence="2">Belongs to the CorA metal ion transporter (MIT) (TC 1.A.35) family.</text>
</comment>
<organism evidence="7 8">
    <name type="scientific">Selenomonas timonae</name>
    <dbReference type="NCBI Taxonomy" id="2754044"/>
    <lineage>
        <taxon>Bacteria</taxon>
        <taxon>Bacillati</taxon>
        <taxon>Bacillota</taxon>
        <taxon>Negativicutes</taxon>
        <taxon>Selenomonadales</taxon>
        <taxon>Selenomonadaceae</taxon>
        <taxon>Selenomonas</taxon>
    </lineage>
</organism>
<evidence type="ECO:0000313" key="7">
    <source>
        <dbReference type="EMBL" id="QNH54118.1"/>
    </source>
</evidence>
<dbReference type="InterPro" id="IPR047199">
    <property type="entry name" value="CorA-like"/>
</dbReference>
<dbReference type="KEGG" id="stim:H1B31_09705"/>
<dbReference type="GO" id="GO:0016020">
    <property type="term" value="C:membrane"/>
    <property type="evidence" value="ECO:0007669"/>
    <property type="project" value="UniProtKB-SubCell"/>
</dbReference>
<dbReference type="CDD" id="cd12827">
    <property type="entry name" value="EcCorA_ZntB-like_u2"/>
    <property type="match status" value="1"/>
</dbReference>
<keyword evidence="4 6" id="KW-1133">Transmembrane helix</keyword>
<dbReference type="InterPro" id="IPR045863">
    <property type="entry name" value="CorA_TM1_TM2"/>
</dbReference>
<dbReference type="Proteomes" id="UP000515480">
    <property type="component" value="Chromosome"/>
</dbReference>
<dbReference type="InterPro" id="IPR002523">
    <property type="entry name" value="MgTranspt_CorA/ZnTranspt_ZntB"/>
</dbReference>
<evidence type="ECO:0000313" key="8">
    <source>
        <dbReference type="Proteomes" id="UP000515480"/>
    </source>
</evidence>
<feature type="transmembrane region" description="Helical" evidence="6">
    <location>
        <begin position="260"/>
        <end position="280"/>
    </location>
</feature>
<protein>
    <submittedName>
        <fullName evidence="7">Magnesium transporter CorA family protein</fullName>
    </submittedName>
</protein>
<dbReference type="PANTHER" id="PTHR47891">
    <property type="entry name" value="TRANSPORTER-RELATED"/>
    <property type="match status" value="1"/>
</dbReference>
<evidence type="ECO:0000256" key="2">
    <source>
        <dbReference type="ARBA" id="ARBA00009765"/>
    </source>
</evidence>
<proteinExistence type="inferred from homology"/>
<keyword evidence="5 6" id="KW-0472">Membrane</keyword>
<feature type="transmembrane region" description="Helical" evidence="6">
    <location>
        <begin position="292"/>
        <end position="312"/>
    </location>
</feature>
<reference evidence="7 8" key="1">
    <citation type="submission" date="2020-07" db="EMBL/GenBank/DDBJ databases">
        <title>Complete genome and description of Selenomonas timonensis sp. nov., a new bacterium isolated from a gingivitis subject.</title>
        <authorList>
            <person name="Antezack A."/>
        </authorList>
    </citation>
    <scope>NUCLEOTIDE SEQUENCE [LARGE SCALE GENOMIC DNA]</scope>
    <source>
        <strain evidence="7 8">Marseille-Q3039</strain>
    </source>
</reference>
<dbReference type="Gene3D" id="3.30.460.20">
    <property type="entry name" value="CorA soluble domain-like"/>
    <property type="match status" value="1"/>
</dbReference>